<reference evidence="2 5" key="2">
    <citation type="submission" date="2024-01" db="EMBL/GenBank/DDBJ databases">
        <title>Genome mining of biosynthetic gene clusters to explore secondary metabolites of Streptomyces sp.</title>
        <authorList>
            <person name="Baig A."/>
            <person name="Ajitkumar Shintre N."/>
            <person name="Kumar H."/>
            <person name="Anbarasu A."/>
            <person name="Ramaiah S."/>
        </authorList>
    </citation>
    <scope>NUCLEOTIDE SEQUENCE [LARGE SCALE GENOMIC DNA]</scope>
    <source>
        <strain evidence="2 5">A01</strain>
    </source>
</reference>
<dbReference type="Proteomes" id="UP001585053">
    <property type="component" value="Unassembled WGS sequence"/>
</dbReference>
<keyword evidence="5" id="KW-1185">Reference proteome</keyword>
<keyword evidence="1" id="KW-1133">Transmembrane helix</keyword>
<evidence type="ECO:0000256" key="1">
    <source>
        <dbReference type="SAM" id="Phobius"/>
    </source>
</evidence>
<evidence type="ECO:0000313" key="2">
    <source>
        <dbReference type="EMBL" id="MFB8770537.1"/>
    </source>
</evidence>
<dbReference type="RefSeq" id="WP_042284494.1">
    <property type="nucleotide sequence ID" value="NZ_BAZE01000010.1"/>
</dbReference>
<proteinExistence type="predicted"/>
<keyword evidence="1" id="KW-0812">Transmembrane</keyword>
<accession>A0A7K2IRG6</accession>
<evidence type="ECO:0000313" key="5">
    <source>
        <dbReference type="Proteomes" id="UP001585053"/>
    </source>
</evidence>
<gene>
    <name evidence="3" type="ORF">GTW20_09320</name>
    <name evidence="2" type="ORF">VSQ78_22790</name>
</gene>
<dbReference type="GeneID" id="91393126"/>
<comment type="caution">
    <text evidence="3">The sequence shown here is derived from an EMBL/GenBank/DDBJ whole genome shotgun (WGS) entry which is preliminary data.</text>
</comment>
<evidence type="ECO:0000313" key="4">
    <source>
        <dbReference type="Proteomes" id="UP000467124"/>
    </source>
</evidence>
<protein>
    <submittedName>
        <fullName evidence="3">Uncharacterized protein</fullName>
    </submittedName>
</protein>
<dbReference type="Proteomes" id="UP000467124">
    <property type="component" value="Unassembled WGS sequence"/>
</dbReference>
<sequence>MNKVAPVIAFVAFMLVFALTRSPVRDFLESWVELEGVVLGLASLVSSGALAALVAGAILYATRLFE</sequence>
<keyword evidence="1" id="KW-0472">Membrane</keyword>
<dbReference type="EMBL" id="JAYMRS010000011">
    <property type="protein sequence ID" value="MFB8770537.1"/>
    <property type="molecule type" value="Genomic_DNA"/>
</dbReference>
<feature type="transmembrane region" description="Helical" evidence="1">
    <location>
        <begin position="36"/>
        <end position="61"/>
    </location>
</feature>
<reference evidence="3 4" key="1">
    <citation type="journal article" date="2019" name="Nat. Commun.">
        <title>The antimicrobial potential of Streptomyces from insect microbiomes.</title>
        <authorList>
            <person name="Chevrette M.G."/>
            <person name="Carlson C.M."/>
            <person name="Ortega H.E."/>
            <person name="Thomas C."/>
            <person name="Ananiev G.E."/>
            <person name="Barns K.J."/>
            <person name="Book A.J."/>
            <person name="Cagnazzo J."/>
            <person name="Carlos C."/>
            <person name="Flanigan W."/>
            <person name="Grubbs K.J."/>
            <person name="Horn H.A."/>
            <person name="Hoffmann F.M."/>
            <person name="Klassen J.L."/>
            <person name="Knack J.J."/>
            <person name="Lewin G.R."/>
            <person name="McDonald B.R."/>
            <person name="Muller L."/>
            <person name="Melo W.G.P."/>
            <person name="Pinto-Tomas A.A."/>
            <person name="Schmitz A."/>
            <person name="Wendt-Pienkowski E."/>
            <person name="Wildman S."/>
            <person name="Zhao M."/>
            <person name="Zhang F."/>
            <person name="Bugni T.S."/>
            <person name="Andes D.R."/>
            <person name="Pupo M.T."/>
            <person name="Currie C.R."/>
        </authorList>
    </citation>
    <scope>NUCLEOTIDE SEQUENCE [LARGE SCALE GENOMIC DNA]</scope>
    <source>
        <strain evidence="3 4">SID5840</strain>
    </source>
</reference>
<dbReference type="AlphaFoldDB" id="A0A7K2IRG6"/>
<organism evidence="3 4">
    <name type="scientific">Nocardiopsis alba</name>
    <dbReference type="NCBI Taxonomy" id="53437"/>
    <lineage>
        <taxon>Bacteria</taxon>
        <taxon>Bacillati</taxon>
        <taxon>Actinomycetota</taxon>
        <taxon>Actinomycetes</taxon>
        <taxon>Streptosporangiales</taxon>
        <taxon>Nocardiopsidaceae</taxon>
        <taxon>Nocardiopsis</taxon>
    </lineage>
</organism>
<dbReference type="EMBL" id="WWHY01000001">
    <property type="protein sequence ID" value="MYR32466.1"/>
    <property type="molecule type" value="Genomic_DNA"/>
</dbReference>
<evidence type="ECO:0000313" key="3">
    <source>
        <dbReference type="EMBL" id="MYR32466.1"/>
    </source>
</evidence>
<name>A0A7K2IRG6_9ACTN</name>